<organism evidence="2">
    <name type="scientific">Tetraodon nigroviridis</name>
    <name type="common">Spotted green pufferfish</name>
    <name type="synonym">Chelonodon nigroviridis</name>
    <dbReference type="NCBI Taxonomy" id="99883"/>
    <lineage>
        <taxon>Eukaryota</taxon>
        <taxon>Metazoa</taxon>
        <taxon>Chordata</taxon>
        <taxon>Craniata</taxon>
        <taxon>Vertebrata</taxon>
        <taxon>Euteleostomi</taxon>
        <taxon>Actinopterygii</taxon>
        <taxon>Neopterygii</taxon>
        <taxon>Teleostei</taxon>
        <taxon>Neoteleostei</taxon>
        <taxon>Acanthomorphata</taxon>
        <taxon>Eupercaria</taxon>
        <taxon>Tetraodontiformes</taxon>
        <taxon>Tetradontoidea</taxon>
        <taxon>Tetraodontidae</taxon>
        <taxon>Tetraodon</taxon>
    </lineage>
</organism>
<proteinExistence type="predicted"/>
<evidence type="ECO:0000313" key="2">
    <source>
        <dbReference type="EMBL" id="CAF98866.1"/>
    </source>
</evidence>
<reference evidence="2" key="1">
    <citation type="journal article" date="2004" name="Nature">
        <title>Genome duplication in the teleost fish Tetraodon nigroviridis reveals the early vertebrate proto-karyotype.</title>
        <authorList>
            <person name="Jaillon O."/>
            <person name="Aury J.-M."/>
            <person name="Brunet F."/>
            <person name="Petit J.-L."/>
            <person name="Stange-Thomann N."/>
            <person name="Mauceli E."/>
            <person name="Bouneau L."/>
            <person name="Fischer C."/>
            <person name="Ozouf-Costaz C."/>
            <person name="Bernot A."/>
            <person name="Nicaud S."/>
            <person name="Jaffe D."/>
            <person name="Fisher S."/>
            <person name="Lutfalla G."/>
            <person name="Dossat C."/>
            <person name="Segurens B."/>
            <person name="Dasilva C."/>
            <person name="Salanoubat M."/>
            <person name="Levy M."/>
            <person name="Boudet N."/>
            <person name="Castellano S."/>
            <person name="Anthouard V."/>
            <person name="Jubin C."/>
            <person name="Castelli V."/>
            <person name="Katinka M."/>
            <person name="Vacherie B."/>
            <person name="Biemont C."/>
            <person name="Skalli Z."/>
            <person name="Cattolico L."/>
            <person name="Poulain J."/>
            <person name="De Berardinis V."/>
            <person name="Cruaud C."/>
            <person name="Duprat S."/>
            <person name="Brottier P."/>
            <person name="Coutanceau J.-P."/>
            <person name="Gouzy J."/>
            <person name="Parra G."/>
            <person name="Lardier G."/>
            <person name="Chapple C."/>
            <person name="McKernan K.J."/>
            <person name="McEwan P."/>
            <person name="Bosak S."/>
            <person name="Kellis M."/>
            <person name="Volff J.-N."/>
            <person name="Guigo R."/>
            <person name="Zody M.C."/>
            <person name="Mesirov J."/>
            <person name="Lindblad-Toh K."/>
            <person name="Birren B."/>
            <person name="Nusbaum C."/>
            <person name="Kahn D."/>
            <person name="Robinson-Rechavi M."/>
            <person name="Laudet V."/>
            <person name="Schachter V."/>
            <person name="Quetier F."/>
            <person name="Saurin W."/>
            <person name="Scarpelli C."/>
            <person name="Wincker P."/>
            <person name="Lander E.S."/>
            <person name="Weissenbach J."/>
            <person name="Roest Crollius H."/>
        </authorList>
    </citation>
    <scope>NUCLEOTIDE SEQUENCE [LARGE SCALE GENOMIC DNA]</scope>
</reference>
<dbReference type="KEGG" id="tng:GSTEN00016734G001"/>
<comment type="caution">
    <text evidence="2">The sequence shown here is derived from an EMBL/GenBank/DDBJ whole genome shotgun (WGS) entry which is preliminary data.</text>
</comment>
<dbReference type="EMBL" id="CAAE01014566">
    <property type="protein sequence ID" value="CAF98866.1"/>
    <property type="molecule type" value="Genomic_DNA"/>
</dbReference>
<feature type="region of interest" description="Disordered" evidence="1">
    <location>
        <begin position="16"/>
        <end position="65"/>
    </location>
</feature>
<accession>Q4SKG6</accession>
<dbReference type="AlphaFoldDB" id="Q4SKG6"/>
<evidence type="ECO:0000256" key="1">
    <source>
        <dbReference type="SAM" id="MobiDB-lite"/>
    </source>
</evidence>
<protein>
    <submittedName>
        <fullName evidence="2">(spotted green pufferfish) hypothetical protein</fullName>
    </submittedName>
</protein>
<sequence length="65" mass="6722">MEVLDHLGELNTALRGAEGCSSGAHGRGPHPHPGQGGVRADAATAEGPLRRHDAVHRSLQARVSP</sequence>
<gene>
    <name evidence="2" type="ORF">GSTENG00016734001</name>
</gene>
<name>Q4SKG6_TETNG</name>
<reference evidence="2" key="2">
    <citation type="submission" date="2004-02" db="EMBL/GenBank/DDBJ databases">
        <authorList>
            <consortium name="Genoscope"/>
            <consortium name="Whitehead Institute Centre for Genome Research"/>
        </authorList>
    </citation>
    <scope>NUCLEOTIDE SEQUENCE</scope>
</reference>